<comment type="cofactor">
    <cofactor evidence="1">
        <name>Cu cation</name>
        <dbReference type="ChEBI" id="CHEBI:23378"/>
    </cofactor>
</comment>
<dbReference type="InterPro" id="IPR036460">
    <property type="entry name" value="Cu_amine_oxidase_C_sf"/>
</dbReference>
<dbReference type="InterPro" id="IPR015802">
    <property type="entry name" value="Cu_amine_oxidase_N3"/>
</dbReference>
<dbReference type="GO" id="GO:0048038">
    <property type="term" value="F:quinone binding"/>
    <property type="evidence" value="ECO:0007669"/>
    <property type="project" value="InterPro"/>
</dbReference>
<comment type="cofactor">
    <cofactor evidence="11">
        <name>Cu cation</name>
        <dbReference type="ChEBI" id="CHEBI:23378"/>
    </cofactor>
    <text evidence="11">Contains 1 topaquinone per subunit.</text>
</comment>
<dbReference type="InterPro" id="IPR015798">
    <property type="entry name" value="Cu_amine_oxidase_C"/>
</dbReference>
<dbReference type="FunFam" id="3.10.450.40:FF:000005">
    <property type="entry name" value="Amine oxidase"/>
    <property type="match status" value="1"/>
</dbReference>
<dbReference type="PROSITE" id="PS01165">
    <property type="entry name" value="COPPER_AMINE_OXID_2"/>
    <property type="match status" value="1"/>
</dbReference>
<evidence type="ECO:0000256" key="11">
    <source>
        <dbReference type="RuleBase" id="RU000672"/>
    </source>
</evidence>
<feature type="chain" id="PRO_5026662692" description="Amine oxidase" evidence="12">
    <location>
        <begin position="31"/>
        <end position="681"/>
    </location>
</feature>
<evidence type="ECO:0000256" key="6">
    <source>
        <dbReference type="ARBA" id="ARBA00023002"/>
    </source>
</evidence>
<dbReference type="PANTHER" id="PTHR10638:SF71">
    <property type="entry name" value="AMINE OXIDASE"/>
    <property type="match status" value="1"/>
</dbReference>
<sequence>MGTKAMDPRKSNSTPTPFFLLFSLFSLAACHEHHPLDPLTPFEQTQVQTIVKSLYQNVTFHYVGLDEPDKAAVLSWLSSPQTNQIPDRQAFVIARADSQSHEIVVNLATKEVVTDKVYDGYGYPMLTFEEQAAATQLPLTYAPFLASIEKRGLILDQVFCGSFTVGWYGSEASKRVVRLMCYYINGTINFYMRPIEGITFTVDLEEMKIIGYHDRVVVPVPKADGTDYREAVQKSTFDNHLKSITILQPDGPSFTVEGHTVRWANWEFHVAFDMRSGPIISLASIYDHKEDEYRRVMYRGFVSELFVPYMDLTEEWYYRTFLDAGEFGFGQSAVPLQPLRDCPENAMFLDGYFTAQDGTPAKISNVFCLFERYAGDIMWRHTEGALPGDLVTEVRPDVSLVLRMVSTVANYDYVIDWEFKQTGTIKVTAGLTGLLAVRGSIYTHKDQIMQEEYGTLLAENVLGPYHDHFISFHLDLDIDGETNSFVKAKLQRARVTDGRSPRKSYWRVVNETAKRESDAKINLGSGATEILVTNPNKKTKVGNDIGYRLIPRTVASRLLANDDYPQKRAAFTKYNVWVTPYNRSEKWAGGLFVDQSHGDDNLATWSLRDREIEKKDIVLWYTLGFHHVPCSEDFPIMPTLTNGFELKPTNFFDYNPMLKFKPLKQVPTPSNSTSSIHLLPQ</sequence>
<comment type="similarity">
    <text evidence="2 11">Belongs to the copper/topaquinone oxidase family.</text>
</comment>
<keyword evidence="6 11" id="KW-0560">Oxidoreductase</keyword>
<evidence type="ECO:0000256" key="3">
    <source>
        <dbReference type="ARBA" id="ARBA00011738"/>
    </source>
</evidence>
<dbReference type="PROSITE" id="PS01164">
    <property type="entry name" value="COPPER_AMINE_OXID_1"/>
    <property type="match status" value="1"/>
</dbReference>
<dbReference type="RefSeq" id="XP_011092662.1">
    <property type="nucleotide sequence ID" value="XM_011094360.2"/>
</dbReference>
<dbReference type="InParanoid" id="A0A6I9TYW9"/>
<keyword evidence="8" id="KW-1015">Disulfide bond</keyword>
<dbReference type="GeneID" id="105172783"/>
<dbReference type="FunCoup" id="A0A6I9TYW9">
    <property type="interactions" value="87"/>
</dbReference>
<dbReference type="InterPro" id="IPR000269">
    <property type="entry name" value="Cu_amine_oxidase"/>
</dbReference>
<dbReference type="SUPFAM" id="SSF49998">
    <property type="entry name" value="Amine oxidase catalytic domain"/>
    <property type="match status" value="1"/>
</dbReference>
<dbReference type="GO" id="GO:0009308">
    <property type="term" value="P:amine metabolic process"/>
    <property type="evidence" value="ECO:0007669"/>
    <property type="project" value="UniProtKB-UniRule"/>
</dbReference>
<dbReference type="EC" id="1.4.3.-" evidence="11"/>
<keyword evidence="7 11" id="KW-0186">Copper</keyword>
<dbReference type="Pfam" id="PF02728">
    <property type="entry name" value="Cu_amine_oxidN3"/>
    <property type="match status" value="1"/>
</dbReference>
<dbReference type="Gene3D" id="3.10.450.40">
    <property type="match status" value="2"/>
</dbReference>
<feature type="signal peptide" evidence="12">
    <location>
        <begin position="1"/>
        <end position="30"/>
    </location>
</feature>
<evidence type="ECO:0000256" key="5">
    <source>
        <dbReference type="ARBA" id="ARBA00022772"/>
    </source>
</evidence>
<feature type="active site" description="Schiff-base intermediate with substrate; via topaquinone" evidence="9">
    <location>
        <position position="411"/>
    </location>
</feature>
<dbReference type="SUPFAM" id="SSF54416">
    <property type="entry name" value="Amine oxidase N-terminal region"/>
    <property type="match status" value="2"/>
</dbReference>
<accession>A0A6I9TYW9</accession>
<feature type="domain" description="Copper amine oxidase N3-terminal" evidence="15">
    <location>
        <begin position="124"/>
        <end position="220"/>
    </location>
</feature>
<dbReference type="FunFam" id="3.10.450.40:FF:000012">
    <property type="entry name" value="Amine oxidase"/>
    <property type="match status" value="1"/>
</dbReference>
<evidence type="ECO:0000256" key="8">
    <source>
        <dbReference type="ARBA" id="ARBA00023157"/>
    </source>
</evidence>
<evidence type="ECO:0000313" key="16">
    <source>
        <dbReference type="Proteomes" id="UP000504604"/>
    </source>
</evidence>
<dbReference type="Proteomes" id="UP000504604">
    <property type="component" value="Linkage group LG10"/>
</dbReference>
<dbReference type="FunFam" id="2.70.98.20:FF:000004">
    <property type="entry name" value="Amine oxidase"/>
    <property type="match status" value="1"/>
</dbReference>
<keyword evidence="4 11" id="KW-0479">Metal-binding</keyword>
<reference evidence="17" key="1">
    <citation type="submission" date="2025-08" db="UniProtKB">
        <authorList>
            <consortium name="RefSeq"/>
        </authorList>
    </citation>
    <scope>IDENTIFICATION</scope>
</reference>
<evidence type="ECO:0000256" key="9">
    <source>
        <dbReference type="PIRSR" id="PIRSR600269-50"/>
    </source>
</evidence>
<dbReference type="GO" id="GO:0008131">
    <property type="term" value="F:primary methylamine oxidase activity"/>
    <property type="evidence" value="ECO:0007669"/>
    <property type="project" value="InterPro"/>
</dbReference>
<dbReference type="PROSITE" id="PS51257">
    <property type="entry name" value="PROKAR_LIPOPROTEIN"/>
    <property type="match status" value="1"/>
</dbReference>
<keyword evidence="16" id="KW-1185">Reference proteome</keyword>
<evidence type="ECO:0000256" key="10">
    <source>
        <dbReference type="PIRSR" id="PIRSR600269-51"/>
    </source>
</evidence>
<dbReference type="InterPro" id="IPR016182">
    <property type="entry name" value="Cu_amine_oxidase_N-reg"/>
</dbReference>
<dbReference type="InterPro" id="IPR049948">
    <property type="entry name" value="Cu_Am_ox_TPQ-bd"/>
</dbReference>
<dbReference type="GO" id="GO:0005507">
    <property type="term" value="F:copper ion binding"/>
    <property type="evidence" value="ECO:0007669"/>
    <property type="project" value="InterPro"/>
</dbReference>
<name>A0A6I9TYW9_SESIN</name>
<evidence type="ECO:0000256" key="2">
    <source>
        <dbReference type="ARBA" id="ARBA00007983"/>
    </source>
</evidence>
<comment type="PTM">
    <text evidence="10 11">Topaquinone (TPQ) is generated by copper-dependent autoxidation of a specific tyrosyl residue.</text>
</comment>
<evidence type="ECO:0000256" key="4">
    <source>
        <dbReference type="ARBA" id="ARBA00022723"/>
    </source>
</evidence>
<dbReference type="Pfam" id="PF01179">
    <property type="entry name" value="Cu_amine_oxid"/>
    <property type="match status" value="1"/>
</dbReference>
<evidence type="ECO:0000259" key="15">
    <source>
        <dbReference type="Pfam" id="PF02728"/>
    </source>
</evidence>
<keyword evidence="12" id="KW-0732">Signal</keyword>
<dbReference type="Pfam" id="PF02727">
    <property type="entry name" value="Cu_amine_oxidN2"/>
    <property type="match status" value="1"/>
</dbReference>
<dbReference type="Gene3D" id="2.70.98.20">
    <property type="entry name" value="Copper amine oxidase, catalytic domain"/>
    <property type="match status" value="1"/>
</dbReference>
<proteinExistence type="inferred from homology"/>
<keyword evidence="5 9" id="KW-0801">TPQ</keyword>
<comment type="subunit">
    <text evidence="3">Homodimer.</text>
</comment>
<protein>
    <recommendedName>
        <fullName evidence="11">Amine oxidase</fullName>
        <ecNumber evidence="11">1.4.3.-</ecNumber>
    </recommendedName>
</protein>
<evidence type="ECO:0000259" key="14">
    <source>
        <dbReference type="Pfam" id="PF02727"/>
    </source>
</evidence>
<evidence type="ECO:0000256" key="1">
    <source>
        <dbReference type="ARBA" id="ARBA00001935"/>
    </source>
</evidence>
<dbReference type="OrthoDB" id="5379943at2759"/>
<dbReference type="KEGG" id="sind:105172783"/>
<evidence type="ECO:0000313" key="17">
    <source>
        <dbReference type="RefSeq" id="XP_011092662.1"/>
    </source>
</evidence>
<feature type="domain" description="Copper amine oxidase catalytic" evidence="13">
    <location>
        <begin position="245"/>
        <end position="658"/>
    </location>
</feature>
<feature type="active site" description="Proton acceptor" evidence="9">
    <location>
        <position position="323"/>
    </location>
</feature>
<dbReference type="InterPro" id="IPR049947">
    <property type="entry name" value="Cu_Am_Ox_Cu-bd"/>
</dbReference>
<dbReference type="InterPro" id="IPR015800">
    <property type="entry name" value="Cu_amine_oxidase_N2"/>
</dbReference>
<evidence type="ECO:0000256" key="12">
    <source>
        <dbReference type="SAM" id="SignalP"/>
    </source>
</evidence>
<dbReference type="PANTHER" id="PTHR10638">
    <property type="entry name" value="COPPER AMINE OXIDASE"/>
    <property type="match status" value="1"/>
</dbReference>
<gene>
    <name evidence="17" type="primary">LOC105172783</name>
</gene>
<dbReference type="AlphaFoldDB" id="A0A6I9TYW9"/>
<feature type="domain" description="Copper amine oxidase N2-terminal" evidence="14">
    <location>
        <begin position="34"/>
        <end position="114"/>
    </location>
</feature>
<feature type="modified residue" description="2',4',5'-topaquinone" evidence="10">
    <location>
        <position position="411"/>
    </location>
</feature>
<organism evidence="16 17">
    <name type="scientific">Sesamum indicum</name>
    <name type="common">Oriental sesame</name>
    <name type="synonym">Sesamum orientale</name>
    <dbReference type="NCBI Taxonomy" id="4182"/>
    <lineage>
        <taxon>Eukaryota</taxon>
        <taxon>Viridiplantae</taxon>
        <taxon>Streptophyta</taxon>
        <taxon>Embryophyta</taxon>
        <taxon>Tracheophyta</taxon>
        <taxon>Spermatophyta</taxon>
        <taxon>Magnoliopsida</taxon>
        <taxon>eudicotyledons</taxon>
        <taxon>Gunneridae</taxon>
        <taxon>Pentapetalae</taxon>
        <taxon>asterids</taxon>
        <taxon>lamiids</taxon>
        <taxon>Lamiales</taxon>
        <taxon>Pedaliaceae</taxon>
        <taxon>Sesamum</taxon>
    </lineage>
</organism>
<evidence type="ECO:0000256" key="7">
    <source>
        <dbReference type="ARBA" id="ARBA00023008"/>
    </source>
</evidence>
<evidence type="ECO:0000259" key="13">
    <source>
        <dbReference type="Pfam" id="PF01179"/>
    </source>
</evidence>